<keyword evidence="2" id="KW-0547">Nucleotide-binding</keyword>
<dbReference type="PROSITE" id="PS51192">
    <property type="entry name" value="HELICASE_ATP_BIND_1"/>
    <property type="match status" value="1"/>
</dbReference>
<dbReference type="GO" id="GO:0016787">
    <property type="term" value="F:hydrolase activity"/>
    <property type="evidence" value="ECO:0007669"/>
    <property type="project" value="InterPro"/>
</dbReference>
<dbReference type="GO" id="GO:0005829">
    <property type="term" value="C:cytosol"/>
    <property type="evidence" value="ECO:0007669"/>
    <property type="project" value="TreeGrafter"/>
</dbReference>
<dbReference type="AlphaFoldDB" id="A0A098BKD2"/>
<protein>
    <submittedName>
        <fullName evidence="2">DNA/RNA helicase, superfamily II</fullName>
    </submittedName>
</protein>
<organism evidence="2 3">
    <name type="scientific">Rhodococcus ruber</name>
    <dbReference type="NCBI Taxonomy" id="1830"/>
    <lineage>
        <taxon>Bacteria</taxon>
        <taxon>Bacillati</taxon>
        <taxon>Actinomycetota</taxon>
        <taxon>Actinomycetes</taxon>
        <taxon>Mycobacteriales</taxon>
        <taxon>Nocardiaceae</taxon>
        <taxon>Rhodococcus</taxon>
    </lineage>
</organism>
<dbReference type="GO" id="GO:0005524">
    <property type="term" value="F:ATP binding"/>
    <property type="evidence" value="ECO:0007669"/>
    <property type="project" value="InterPro"/>
</dbReference>
<dbReference type="EMBL" id="CCSD01000049">
    <property type="protein sequence ID" value="CDZ88176.1"/>
    <property type="molecule type" value="Genomic_DNA"/>
</dbReference>
<dbReference type="Gene3D" id="3.30.2010.10">
    <property type="entry name" value="Metalloproteases ('zincins'), catalytic domain"/>
    <property type="match status" value="1"/>
</dbReference>
<keyword evidence="2" id="KW-0378">Hydrolase</keyword>
<dbReference type="Gene3D" id="3.40.50.300">
    <property type="entry name" value="P-loop containing nucleotide triphosphate hydrolases"/>
    <property type="match status" value="2"/>
</dbReference>
<evidence type="ECO:0000313" key="3">
    <source>
        <dbReference type="Proteomes" id="UP000042997"/>
    </source>
</evidence>
<gene>
    <name evidence="2" type="ORF">RHRU231_390093</name>
</gene>
<dbReference type="InterPro" id="IPR027417">
    <property type="entry name" value="P-loop_NTPase"/>
</dbReference>
<keyword evidence="2" id="KW-0347">Helicase</keyword>
<dbReference type="InterPro" id="IPR006935">
    <property type="entry name" value="Helicase/UvrB_N"/>
</dbReference>
<dbReference type="PANTHER" id="PTHR47396">
    <property type="entry name" value="TYPE I RESTRICTION ENZYME ECOKI R PROTEIN"/>
    <property type="match status" value="1"/>
</dbReference>
<dbReference type="Proteomes" id="UP000042997">
    <property type="component" value="Unassembled WGS sequence"/>
</dbReference>
<reference evidence="2 3" key="1">
    <citation type="journal article" date="2014" name="Genome Announc.">
        <title>Draft Genome Sequence of Propane- and Butane-Oxidizing Actinobacterium Rhodococcus ruber IEGM 231.</title>
        <authorList>
            <person name="Ivshina I.B."/>
            <person name="Kuyukina M.S."/>
            <person name="Krivoruchko A.V."/>
            <person name="Barbe V."/>
            <person name="Fischer C."/>
        </authorList>
    </citation>
    <scope>NUCLEOTIDE SEQUENCE [LARGE SCALE GENOMIC DNA]</scope>
</reference>
<evidence type="ECO:0000259" key="1">
    <source>
        <dbReference type="PROSITE" id="PS51192"/>
    </source>
</evidence>
<sequence>MTHQPRIGVPVNEVDEQVARTVRVFRWEAVDAPLTRALLTAVYGASGQQGEIPKVKKLDGERLAEHAAKALGRPLAAKHLETKAVVEVLRSKWIPTLSNDALDDLIWSIQLSLYEPERSATPNTKAQRLEFLRQRNNTKNFRKNLRSAFLRAHKVPQPAQSKPGAKGGGHVAFRELVGLDETPIAPYPHQREAWANLDRLLTRQADDRAGLLVLPTGSGKSFTAVHWLLKQLEADPHLRVLWVADQQELVEQAAREFERDAATMPDDFVRRLRVIHSGASPKSALADPDLDVACVTRQSLIAGKSADLLRGLLESFLSRPTIVVIDEAHHAVARTYQDLLGVIRDVDATTVRIGLTATPWPSGQGMVALLESTFPEHLISVDTLQLMRDGILAQPIVHTVVTDEQVKLEEGELEILRRGDFSASMLRRLDTERRNTLVVDTWTYRKEQWGKTLVFVGSIDHADHLAETFLGAGVECLVLHSESELHRIHVLHEFREANGPIVLVSVGMLLEGVDIPDARTAFLARPTLSRILMRQMIGRVLRGPAAGGDECAHVVALEDHWLDGIDVLSPVDIREVPPPEVVVDGEGQGAHRLPAVPDEISGEPIPENILRRVERAYAEVVHNRLFTVESATLIGYYQLSDVNVPVFEHTLDAWNELIEAKLDGSKLPVKSVLDLFGDLAAPRPTRRDVDAVVTEVLATGKWPTLVEIKSVFSMHAAARRLLNAPAMTEKARIDWLRKEYESTLARTAFASFHAFSEALGQHVLMSSGAIRSVANPEAPRVAVPEPGLPRLHRKTSREIEPLSRTAAAKGRELLWDAGEHDYADWLTPSNLPTVRWTRRPVRSTFAVWVPNIGGKSKGAPVVRVNRLLQAPKTQVPDDLLEYLLWHELCHHLLPAHGHDAEFYRLLTMWPEFARLDHELDSLPERYDLDWASTSV</sequence>
<dbReference type="Pfam" id="PF04851">
    <property type="entry name" value="ResIII"/>
    <property type="match status" value="1"/>
</dbReference>
<dbReference type="Pfam" id="PF00271">
    <property type="entry name" value="Helicase_C"/>
    <property type="match status" value="1"/>
</dbReference>
<dbReference type="SMART" id="SM00490">
    <property type="entry name" value="HELICc"/>
    <property type="match status" value="1"/>
</dbReference>
<dbReference type="SUPFAM" id="SSF52540">
    <property type="entry name" value="P-loop containing nucleoside triphosphate hydrolases"/>
    <property type="match status" value="1"/>
</dbReference>
<dbReference type="GO" id="GO:0004386">
    <property type="term" value="F:helicase activity"/>
    <property type="evidence" value="ECO:0007669"/>
    <property type="project" value="UniProtKB-KW"/>
</dbReference>
<name>A0A098BKD2_9NOCA</name>
<dbReference type="PANTHER" id="PTHR47396:SF1">
    <property type="entry name" value="ATP-DEPENDENT HELICASE IRC3-RELATED"/>
    <property type="match status" value="1"/>
</dbReference>
<proteinExistence type="predicted"/>
<dbReference type="InterPro" id="IPR014001">
    <property type="entry name" value="Helicase_ATP-bd"/>
</dbReference>
<dbReference type="InterPro" id="IPR001650">
    <property type="entry name" value="Helicase_C-like"/>
</dbReference>
<evidence type="ECO:0000313" key="2">
    <source>
        <dbReference type="EMBL" id="CDZ88176.1"/>
    </source>
</evidence>
<dbReference type="InterPro" id="IPR050742">
    <property type="entry name" value="Helicase_Restrict-Modif_Enz"/>
</dbReference>
<dbReference type="GO" id="GO:0003677">
    <property type="term" value="F:DNA binding"/>
    <property type="evidence" value="ECO:0007669"/>
    <property type="project" value="InterPro"/>
</dbReference>
<feature type="domain" description="Helicase ATP-binding" evidence="1">
    <location>
        <begin position="201"/>
        <end position="377"/>
    </location>
</feature>
<dbReference type="SMART" id="SM00487">
    <property type="entry name" value="DEXDc"/>
    <property type="match status" value="1"/>
</dbReference>
<dbReference type="OrthoDB" id="9776021at2"/>
<accession>A0A098BKD2</accession>
<keyword evidence="2" id="KW-0067">ATP-binding</keyword>